<comment type="caution">
    <text evidence="2">The sequence shown here is derived from an EMBL/GenBank/DDBJ whole genome shotgun (WGS) entry which is preliminary data.</text>
</comment>
<evidence type="ECO:0000256" key="1">
    <source>
        <dbReference type="SAM" id="MobiDB-lite"/>
    </source>
</evidence>
<dbReference type="RefSeq" id="WP_315732533.1">
    <property type="nucleotide sequence ID" value="NZ_JAVYII010000003.1"/>
</dbReference>
<keyword evidence="3" id="KW-1185">Reference proteome</keyword>
<evidence type="ECO:0000313" key="2">
    <source>
        <dbReference type="EMBL" id="MDT9593107.1"/>
    </source>
</evidence>
<reference evidence="2 3" key="1">
    <citation type="submission" date="2023-08" db="EMBL/GenBank/DDBJ databases">
        <title>Nocardioides seae sp. nov., a bacterium isolated from a soil.</title>
        <authorList>
            <person name="Wang X."/>
        </authorList>
    </citation>
    <scope>NUCLEOTIDE SEQUENCE [LARGE SCALE GENOMIC DNA]</scope>
    <source>
        <strain evidence="2 3">YZH12</strain>
    </source>
</reference>
<feature type="region of interest" description="Disordered" evidence="1">
    <location>
        <begin position="21"/>
        <end position="55"/>
    </location>
</feature>
<accession>A0ABU3PV46</accession>
<dbReference type="NCBIfam" id="NF038146">
    <property type="entry name" value="LxmA_leader"/>
    <property type="match status" value="1"/>
</dbReference>
<sequence>MSTQQLIAGYAAYADPGAISAEASGPGRITPTTVPVPTPTMPSTSWISPLTPGQP</sequence>
<name>A0ABU3PV46_9ACTN</name>
<proteinExistence type="predicted"/>
<feature type="compositionally biased region" description="Polar residues" evidence="1">
    <location>
        <begin position="46"/>
        <end position="55"/>
    </location>
</feature>
<gene>
    <name evidence="2" type="ORF">RDV89_08510</name>
</gene>
<dbReference type="InterPro" id="IPR049906">
    <property type="entry name" value="LxmA-like_leader"/>
</dbReference>
<protein>
    <submittedName>
        <fullName evidence="2">LxmA leader domain family RiPP</fullName>
    </submittedName>
</protein>
<evidence type="ECO:0000313" key="3">
    <source>
        <dbReference type="Proteomes" id="UP001268542"/>
    </source>
</evidence>
<organism evidence="2 3">
    <name type="scientific">Nocardioides imazamoxiresistens</name>
    <dbReference type="NCBI Taxonomy" id="3231893"/>
    <lineage>
        <taxon>Bacteria</taxon>
        <taxon>Bacillati</taxon>
        <taxon>Actinomycetota</taxon>
        <taxon>Actinomycetes</taxon>
        <taxon>Propionibacteriales</taxon>
        <taxon>Nocardioidaceae</taxon>
        <taxon>Nocardioides</taxon>
    </lineage>
</organism>
<dbReference type="EMBL" id="JAVYII010000003">
    <property type="protein sequence ID" value="MDT9593107.1"/>
    <property type="molecule type" value="Genomic_DNA"/>
</dbReference>
<dbReference type="Proteomes" id="UP001268542">
    <property type="component" value="Unassembled WGS sequence"/>
</dbReference>